<dbReference type="PANTHER" id="PTHR36155">
    <property type="entry name" value="BLL5354 PROTEIN"/>
    <property type="match status" value="1"/>
</dbReference>
<name>A0A660S4S1_UNCT6</name>
<dbReference type="InterPro" id="IPR007153">
    <property type="entry name" value="Adenosine_kinase"/>
</dbReference>
<accession>A0A660S4S1</accession>
<dbReference type="SUPFAM" id="SSF103165">
    <property type="entry name" value="Ta1353-like"/>
    <property type="match status" value="1"/>
</dbReference>
<protein>
    <recommendedName>
        <fullName evidence="3">Adenosine monophosphate-protein transferase</fullName>
    </recommendedName>
</protein>
<evidence type="ECO:0008006" key="3">
    <source>
        <dbReference type="Google" id="ProtNLM"/>
    </source>
</evidence>
<dbReference type="EMBL" id="QNBC01000157">
    <property type="protein sequence ID" value="RKX64485.1"/>
    <property type="molecule type" value="Genomic_DNA"/>
</dbReference>
<reference evidence="1 2" key="1">
    <citation type="submission" date="2018-06" db="EMBL/GenBank/DDBJ databases">
        <title>Extensive metabolic versatility and redundancy in microbially diverse, dynamic hydrothermal sediments.</title>
        <authorList>
            <person name="Dombrowski N."/>
            <person name="Teske A."/>
            <person name="Baker B.J."/>
        </authorList>
    </citation>
    <scope>NUCLEOTIDE SEQUENCE [LARGE SCALE GENOMIC DNA]</scope>
    <source>
        <strain evidence="1">B35_G9</strain>
    </source>
</reference>
<dbReference type="InterPro" id="IPR036902">
    <property type="entry name" value="Ta1353-like_sf"/>
</dbReference>
<dbReference type="Gene3D" id="3.40.1520.10">
    <property type="entry name" value="Ta1353-like"/>
    <property type="match status" value="1"/>
</dbReference>
<comment type="caution">
    <text evidence="1">The sequence shown here is derived from an EMBL/GenBank/DDBJ whole genome shotgun (WGS) entry which is preliminary data.</text>
</comment>
<dbReference type="PANTHER" id="PTHR36155:SF1">
    <property type="entry name" value="BLL5354 PROTEIN"/>
    <property type="match status" value="1"/>
</dbReference>
<evidence type="ECO:0000313" key="2">
    <source>
        <dbReference type="Proteomes" id="UP000282321"/>
    </source>
</evidence>
<sequence length="164" mass="18517">MERLELFTHRLVNPNNLNIILGQSHFIKSIEDIYEVLITTNPDGKFGVAFSEASPPYLLRHEGTDKECEELAVKNLMEIKAGHTFLIFLKNIYPINVLNAIKNLQEVCTIFAATANDLDVVIAETDLGRGIMGVVDGKSVIASENEEDKKKRRELLRQIIGYKF</sequence>
<gene>
    <name evidence="1" type="ORF">DRP44_08225</name>
</gene>
<dbReference type="Pfam" id="PF04008">
    <property type="entry name" value="Adenosine_kin"/>
    <property type="match status" value="1"/>
</dbReference>
<evidence type="ECO:0000313" key="1">
    <source>
        <dbReference type="EMBL" id="RKX64485.1"/>
    </source>
</evidence>
<proteinExistence type="predicted"/>
<dbReference type="AlphaFoldDB" id="A0A660S4S1"/>
<dbReference type="Proteomes" id="UP000282321">
    <property type="component" value="Unassembled WGS sequence"/>
</dbReference>
<organism evidence="1 2">
    <name type="scientific">candidate division TA06 bacterium</name>
    <dbReference type="NCBI Taxonomy" id="2250710"/>
    <lineage>
        <taxon>Bacteria</taxon>
        <taxon>Bacteria division TA06</taxon>
    </lineage>
</organism>